<organism evidence="3">
    <name type="scientific">Odontella aurita</name>
    <dbReference type="NCBI Taxonomy" id="265563"/>
    <lineage>
        <taxon>Eukaryota</taxon>
        <taxon>Sar</taxon>
        <taxon>Stramenopiles</taxon>
        <taxon>Ochrophyta</taxon>
        <taxon>Bacillariophyta</taxon>
        <taxon>Mediophyceae</taxon>
        <taxon>Biddulphiophycidae</taxon>
        <taxon>Eupodiscales</taxon>
        <taxon>Odontellaceae</taxon>
        <taxon>Odontella</taxon>
    </lineage>
</organism>
<dbReference type="Gene3D" id="2.60.40.10">
    <property type="entry name" value="Immunoglobulins"/>
    <property type="match status" value="1"/>
</dbReference>
<dbReference type="InterPro" id="IPR011043">
    <property type="entry name" value="Gal_Oxase/kelch_b-propeller"/>
</dbReference>
<dbReference type="Pfam" id="PF09118">
    <property type="entry name" value="GO-like_E_set"/>
    <property type="match status" value="1"/>
</dbReference>
<dbReference type="InterPro" id="IPR013783">
    <property type="entry name" value="Ig-like_fold"/>
</dbReference>
<dbReference type="EMBL" id="HBKQ01027964">
    <property type="protein sequence ID" value="CAE2246278.1"/>
    <property type="molecule type" value="Transcribed_RNA"/>
</dbReference>
<dbReference type="InterPro" id="IPR015202">
    <property type="entry name" value="GO-like_E_set"/>
</dbReference>
<dbReference type="InterPro" id="IPR014756">
    <property type="entry name" value="Ig_E-set"/>
</dbReference>
<dbReference type="PANTHER" id="PTHR32208">
    <property type="entry name" value="SECRETED PROTEIN-RELATED"/>
    <property type="match status" value="1"/>
</dbReference>
<evidence type="ECO:0000259" key="2">
    <source>
        <dbReference type="Pfam" id="PF09118"/>
    </source>
</evidence>
<accession>A0A7S4MWC6</accession>
<feature type="chain" id="PRO_5031426745" description="Galactose oxidase-like Early set domain-containing protein" evidence="1">
    <location>
        <begin position="24"/>
        <end position="732"/>
    </location>
</feature>
<evidence type="ECO:0000313" key="3">
    <source>
        <dbReference type="EMBL" id="CAE2246278.1"/>
    </source>
</evidence>
<keyword evidence="1" id="KW-0732">Signal</keyword>
<dbReference type="InterPro" id="IPR037293">
    <property type="entry name" value="Gal_Oxidase_central_sf"/>
</dbReference>
<feature type="domain" description="Galactose oxidase-like Early set" evidence="2">
    <location>
        <begin position="626"/>
        <end position="718"/>
    </location>
</feature>
<sequence>MLFRRSLYILLPVLLSILCTTFGVRLGEYSVHDDIAENGMPVSAPGGKNLSEAIRASSNVLRRQAEALRFAANIATYISEFDPRKDYQGKDFIKVDSDPRIHAYLRFDDLPAMQNIKQIMLVLMCTRKSKSGGVIYASKKKVEKGIIWENRLDEGTLQELVDIGRVELGQELEVDISNVISQGSESNSLSLVIKSTDGASGASYSKEDIRLIVKGDDDTHEGITTTTAPVVTHTTAVTKYSRGEGMWGKQVFNMKLIPIHSLVMPTNEILSYGTTPTGKRKNNLSYEVWNLGKGGGYHEQEAHILLEQRTNTDIFCSSMNIDPATGNAIIFGGDMRYPGSDHSSAYGNNKIRVFNYKTKEITMYPHGDMKYERWYGSSINLANGDIFVVGGRGAVEEGSPIPELWSSGEKIRQLNGAKIPAIAQSTNKHWWYPYTWQNSKGNIIIIMPFQKNSDCYRVDVNGDGSIDKIGTKPFKQHVRSPAIMFRTDQILTIDDTGLMWVANIANSNKIKWEEVNKLGYGRTNGSMAMLPDGRVIITGGCKDTDDAGIILEEAAKAAQIWDPMENEVFSGSSEKMARLYHSINLLMPNGMLLSAGGGTPGPVTNLNGQLFTPDYFYNEDQEVVTRPVIIDCPCNVKTSSKFTITVSNKSISKVTAIKSGAASHTRNFDTRWLQLNFTPNKDGTELEVESQDFNTMIAGLWMMYVLDSNGVPSEACLIGVNMGVKLDECNTS</sequence>
<feature type="signal peptide" evidence="1">
    <location>
        <begin position="1"/>
        <end position="23"/>
    </location>
</feature>
<reference evidence="3" key="1">
    <citation type="submission" date="2021-01" db="EMBL/GenBank/DDBJ databases">
        <authorList>
            <person name="Corre E."/>
            <person name="Pelletier E."/>
            <person name="Niang G."/>
            <person name="Scheremetjew M."/>
            <person name="Finn R."/>
            <person name="Kale V."/>
            <person name="Holt S."/>
            <person name="Cochrane G."/>
            <person name="Meng A."/>
            <person name="Brown T."/>
            <person name="Cohen L."/>
        </authorList>
    </citation>
    <scope>NUCLEOTIDE SEQUENCE</scope>
    <source>
        <strain evidence="3">Isolate 1302-5</strain>
    </source>
</reference>
<dbReference type="CDD" id="cd02851">
    <property type="entry name" value="E_set_GO_C"/>
    <property type="match status" value="1"/>
</dbReference>
<dbReference type="Gene3D" id="2.130.10.80">
    <property type="entry name" value="Galactose oxidase/kelch, beta-propeller"/>
    <property type="match status" value="1"/>
</dbReference>
<protein>
    <recommendedName>
        <fullName evidence="2">Galactose oxidase-like Early set domain-containing protein</fullName>
    </recommendedName>
</protein>
<gene>
    <name evidence="3" type="ORF">OAUR00152_LOCUS18913</name>
</gene>
<name>A0A7S4MWC6_9STRA</name>
<dbReference type="SUPFAM" id="SSF50965">
    <property type="entry name" value="Galactose oxidase, central domain"/>
    <property type="match status" value="1"/>
</dbReference>
<evidence type="ECO:0000256" key="1">
    <source>
        <dbReference type="SAM" id="SignalP"/>
    </source>
</evidence>
<dbReference type="SUPFAM" id="SSF81296">
    <property type="entry name" value="E set domains"/>
    <property type="match status" value="1"/>
</dbReference>
<dbReference type="AlphaFoldDB" id="A0A7S4MWC6"/>
<proteinExistence type="predicted"/>
<dbReference type="PANTHER" id="PTHR32208:SF21">
    <property type="entry name" value="LOW QUALITY PROTEIN: ALDEHYDE OXIDASE GLOX-LIKE"/>
    <property type="match status" value="1"/>
</dbReference>